<reference evidence="1 2" key="1">
    <citation type="journal article" date="2020" name="Fungal Divers.">
        <title>Resolving the Mortierellaceae phylogeny through synthesis of multi-gene phylogenetics and phylogenomics.</title>
        <authorList>
            <person name="Vandepol N."/>
            <person name="Liber J."/>
            <person name="Desiro A."/>
            <person name="Na H."/>
            <person name="Kennedy M."/>
            <person name="Barry K."/>
            <person name="Grigoriev I.V."/>
            <person name="Miller A.N."/>
            <person name="O'Donnell K."/>
            <person name="Stajich J.E."/>
            <person name="Bonito G."/>
        </authorList>
    </citation>
    <scope>NUCLEOTIDE SEQUENCE [LARGE SCALE GENOMIC DNA]</scope>
    <source>
        <strain evidence="1 2">AD045</strain>
    </source>
</reference>
<gene>
    <name evidence="1" type="ORF">BGZ96_000979</name>
</gene>
<evidence type="ECO:0000313" key="2">
    <source>
        <dbReference type="Proteomes" id="UP001194696"/>
    </source>
</evidence>
<dbReference type="Proteomes" id="UP001194696">
    <property type="component" value="Unassembled WGS sequence"/>
</dbReference>
<name>A0ABQ7K9I4_9FUNG</name>
<accession>A0ABQ7K9I4</accession>
<protein>
    <submittedName>
        <fullName evidence="1">Uncharacterized protein</fullName>
    </submittedName>
</protein>
<proteinExistence type="predicted"/>
<organism evidence="1 2">
    <name type="scientific">Linnemannia gamsii</name>
    <dbReference type="NCBI Taxonomy" id="64522"/>
    <lineage>
        <taxon>Eukaryota</taxon>
        <taxon>Fungi</taxon>
        <taxon>Fungi incertae sedis</taxon>
        <taxon>Mucoromycota</taxon>
        <taxon>Mortierellomycotina</taxon>
        <taxon>Mortierellomycetes</taxon>
        <taxon>Mortierellales</taxon>
        <taxon>Mortierellaceae</taxon>
        <taxon>Linnemannia</taxon>
    </lineage>
</organism>
<comment type="caution">
    <text evidence="1">The sequence shown here is derived from an EMBL/GenBank/DDBJ whole genome shotgun (WGS) entry which is preliminary data.</text>
</comment>
<sequence length="147" mass="17122">MIPRHPMHNRDLEPRASPFRLVTNVSLSHKDFKNTAVLQHFRILALHLTITNLATFSLSPEVRIQPMDSDTEHFQSHHRWEEGPGLEPQQVIRMHIAAKDLICIMIRMPPHLECNHHHNVTIRSTQIHLIFTAEMICRWGESARVPL</sequence>
<dbReference type="EMBL" id="JAAAIM010000115">
    <property type="protein sequence ID" value="KAG0294546.1"/>
    <property type="molecule type" value="Genomic_DNA"/>
</dbReference>
<evidence type="ECO:0000313" key="1">
    <source>
        <dbReference type="EMBL" id="KAG0294546.1"/>
    </source>
</evidence>
<keyword evidence="2" id="KW-1185">Reference proteome</keyword>